<dbReference type="SUPFAM" id="SSF143011">
    <property type="entry name" value="RelE-like"/>
    <property type="match status" value="1"/>
</dbReference>
<dbReference type="PANTHER" id="PTHR38813:SF1">
    <property type="entry name" value="TOXIN RELE1-RELATED"/>
    <property type="match status" value="1"/>
</dbReference>
<accession>A0AAI9N1J9</accession>
<dbReference type="InterPro" id="IPR035093">
    <property type="entry name" value="RelE/ParE_toxin_dom_sf"/>
</dbReference>
<dbReference type="RefSeq" id="WP_006465321.1">
    <property type="nucleotide sequence ID" value="NZ_AEEC02000050.1"/>
</dbReference>
<dbReference type="EMBL" id="AEEC02000050">
    <property type="protein sequence ID" value="EOA02435.1"/>
    <property type="molecule type" value="Genomic_DNA"/>
</dbReference>
<evidence type="ECO:0000256" key="1">
    <source>
        <dbReference type="ARBA" id="ARBA00022649"/>
    </source>
</evidence>
<name>A0AAI9N1J9_9BURK</name>
<reference evidence="2 3" key="1">
    <citation type="journal article" date="2013" name="Front. Microbiol.">
        <title>The genome of the endophytic bacterium H. frisingense GSF30(T) identifies diverse strategies in the Herbaspirillum genus to interact with plants.</title>
        <authorList>
            <person name="Straub D."/>
            <person name="Rothballer M."/>
            <person name="Hartmann A."/>
            <person name="Ludewig U."/>
        </authorList>
    </citation>
    <scope>NUCLEOTIDE SEQUENCE [LARGE SCALE GENOMIC DNA]</scope>
    <source>
        <strain evidence="2 3">GSF30</strain>
    </source>
</reference>
<dbReference type="AlphaFoldDB" id="A0AAI9N1J9"/>
<dbReference type="InterPro" id="IPR052747">
    <property type="entry name" value="TA_system_RelE_toxin"/>
</dbReference>
<dbReference type="Pfam" id="PF05016">
    <property type="entry name" value="ParE_toxin"/>
    <property type="match status" value="1"/>
</dbReference>
<protein>
    <submittedName>
        <fullName evidence="2">Phage protein</fullName>
    </submittedName>
</protein>
<gene>
    <name evidence="2" type="ORF">HFRIS_022598</name>
</gene>
<dbReference type="Proteomes" id="UP000006772">
    <property type="component" value="Unassembled WGS sequence"/>
</dbReference>
<proteinExistence type="predicted"/>
<comment type="caution">
    <text evidence="2">The sequence shown here is derived from an EMBL/GenBank/DDBJ whole genome shotgun (WGS) entry which is preliminary data.</text>
</comment>
<dbReference type="Gene3D" id="3.30.2310.20">
    <property type="entry name" value="RelE-like"/>
    <property type="match status" value="1"/>
</dbReference>
<sequence length="84" mass="9951">MNSIQWHPRAIKQLLKINRPDQVRIKDAAAGLALMPYCQQVKALTKHRSQYRLRVGHYRIFFNLDGNVRIVSIEEVSKRDERTY</sequence>
<keyword evidence="1" id="KW-1277">Toxin-antitoxin system</keyword>
<evidence type="ECO:0000313" key="2">
    <source>
        <dbReference type="EMBL" id="EOA02435.1"/>
    </source>
</evidence>
<dbReference type="PANTHER" id="PTHR38813">
    <property type="match status" value="1"/>
</dbReference>
<organism evidence="2 3">
    <name type="scientific">Herbaspirillum frisingense GSF30</name>
    <dbReference type="NCBI Taxonomy" id="864073"/>
    <lineage>
        <taxon>Bacteria</taxon>
        <taxon>Pseudomonadati</taxon>
        <taxon>Pseudomonadota</taxon>
        <taxon>Betaproteobacteria</taxon>
        <taxon>Burkholderiales</taxon>
        <taxon>Oxalobacteraceae</taxon>
        <taxon>Herbaspirillum</taxon>
    </lineage>
</organism>
<evidence type="ECO:0000313" key="3">
    <source>
        <dbReference type="Proteomes" id="UP000006772"/>
    </source>
</evidence>
<dbReference type="InterPro" id="IPR007712">
    <property type="entry name" value="RelE/ParE_toxin"/>
</dbReference>